<dbReference type="Pfam" id="PF10342">
    <property type="entry name" value="Kre9_KNH"/>
    <property type="match status" value="1"/>
</dbReference>
<organism evidence="7 8">
    <name type="scientific">Wickerhamomyces anomalus (strain ATCC 58044 / CBS 1984 / NCYC 433 / NRRL Y-366-8)</name>
    <name type="common">Yeast</name>
    <name type="synonym">Hansenula anomala</name>
    <dbReference type="NCBI Taxonomy" id="683960"/>
    <lineage>
        <taxon>Eukaryota</taxon>
        <taxon>Fungi</taxon>
        <taxon>Dikarya</taxon>
        <taxon>Ascomycota</taxon>
        <taxon>Saccharomycotina</taxon>
        <taxon>Saccharomycetes</taxon>
        <taxon>Phaffomycetales</taxon>
        <taxon>Wickerhamomycetaceae</taxon>
        <taxon>Wickerhamomyces</taxon>
    </lineage>
</organism>
<dbReference type="InterPro" id="IPR008659">
    <property type="entry name" value="Kre9/Knh1_C"/>
</dbReference>
<dbReference type="EMBL" id="KV454208">
    <property type="protein sequence ID" value="ODQ62509.1"/>
    <property type="molecule type" value="Genomic_DNA"/>
</dbReference>
<comment type="similarity">
    <text evidence="2">Belongs to the KRE9/KNH1 family.</text>
</comment>
<evidence type="ECO:0000256" key="1">
    <source>
        <dbReference type="ARBA" id="ARBA00004010"/>
    </source>
</evidence>
<evidence type="ECO:0000313" key="8">
    <source>
        <dbReference type="Proteomes" id="UP000094112"/>
    </source>
</evidence>
<comment type="function">
    <text evidence="1">Involved in cell wall beta(1-&gt;6) glucan synthesis.</text>
</comment>
<evidence type="ECO:0000259" key="5">
    <source>
        <dbReference type="Pfam" id="PF05390"/>
    </source>
</evidence>
<dbReference type="GO" id="GO:0005576">
    <property type="term" value="C:extracellular region"/>
    <property type="evidence" value="ECO:0007669"/>
    <property type="project" value="TreeGrafter"/>
</dbReference>
<proteinExistence type="inferred from homology"/>
<evidence type="ECO:0000259" key="6">
    <source>
        <dbReference type="Pfam" id="PF10342"/>
    </source>
</evidence>
<dbReference type="Pfam" id="PF05390">
    <property type="entry name" value="Kre9_KNH1_C"/>
    <property type="match status" value="1"/>
</dbReference>
<dbReference type="GO" id="GO:0006078">
    <property type="term" value="P:(1-&gt;6)-beta-D-glucan biosynthetic process"/>
    <property type="evidence" value="ECO:0007669"/>
    <property type="project" value="InterPro"/>
</dbReference>
<dbReference type="InterPro" id="IPR018466">
    <property type="entry name" value="Kre9/Knh1-like_N"/>
</dbReference>
<accession>A0A1E3PAR1</accession>
<feature type="domain" description="Yeast cell wall synthesis Kre9/Knh1-like N-terminal" evidence="6">
    <location>
        <begin position="26"/>
        <end position="124"/>
    </location>
</feature>
<dbReference type="InterPro" id="IPR045328">
    <property type="entry name" value="Kre9/Knh1"/>
</dbReference>
<dbReference type="RefSeq" id="XP_019041716.1">
    <property type="nucleotide sequence ID" value="XM_019180745.1"/>
</dbReference>
<dbReference type="GO" id="GO:0031505">
    <property type="term" value="P:fungal-type cell wall organization"/>
    <property type="evidence" value="ECO:0007669"/>
    <property type="project" value="TreeGrafter"/>
</dbReference>
<name>A0A1E3PAR1_WICAA</name>
<feature type="domain" description="Yeast cell wall synthesis Kre9/Knh1 C-terminal" evidence="5">
    <location>
        <begin position="160"/>
        <end position="257"/>
    </location>
</feature>
<feature type="signal peptide" evidence="4">
    <location>
        <begin position="1"/>
        <end position="15"/>
    </location>
</feature>
<dbReference type="OrthoDB" id="2432613at2759"/>
<dbReference type="STRING" id="683960.A0A1E3PAR1"/>
<keyword evidence="8" id="KW-1185">Reference proteome</keyword>
<reference evidence="7 8" key="1">
    <citation type="journal article" date="2016" name="Proc. Natl. Acad. Sci. U.S.A.">
        <title>Comparative genomics of biotechnologically important yeasts.</title>
        <authorList>
            <person name="Riley R."/>
            <person name="Haridas S."/>
            <person name="Wolfe K.H."/>
            <person name="Lopes M.R."/>
            <person name="Hittinger C.T."/>
            <person name="Goeker M."/>
            <person name="Salamov A.A."/>
            <person name="Wisecaver J.H."/>
            <person name="Long T.M."/>
            <person name="Calvey C.H."/>
            <person name="Aerts A.L."/>
            <person name="Barry K.W."/>
            <person name="Choi C."/>
            <person name="Clum A."/>
            <person name="Coughlan A.Y."/>
            <person name="Deshpande S."/>
            <person name="Douglass A.P."/>
            <person name="Hanson S.J."/>
            <person name="Klenk H.-P."/>
            <person name="LaButti K.M."/>
            <person name="Lapidus A."/>
            <person name="Lindquist E.A."/>
            <person name="Lipzen A.M."/>
            <person name="Meier-Kolthoff J.P."/>
            <person name="Ohm R.A."/>
            <person name="Otillar R.P."/>
            <person name="Pangilinan J.L."/>
            <person name="Peng Y."/>
            <person name="Rokas A."/>
            <person name="Rosa C.A."/>
            <person name="Scheuner C."/>
            <person name="Sibirny A.A."/>
            <person name="Slot J.C."/>
            <person name="Stielow J.B."/>
            <person name="Sun H."/>
            <person name="Kurtzman C.P."/>
            <person name="Blackwell M."/>
            <person name="Grigoriev I.V."/>
            <person name="Jeffries T.W."/>
        </authorList>
    </citation>
    <scope>NUCLEOTIDE SEQUENCE [LARGE SCALE GENOMIC DNA]</scope>
    <source>
        <strain evidence="8">ATCC 58044 / CBS 1984 / NCYC 433 / NRRL Y-366-8</strain>
    </source>
</reference>
<evidence type="ECO:0000256" key="2">
    <source>
        <dbReference type="ARBA" id="ARBA00006816"/>
    </source>
</evidence>
<dbReference type="GO" id="GO:0042546">
    <property type="term" value="P:cell wall biogenesis"/>
    <property type="evidence" value="ECO:0007669"/>
    <property type="project" value="InterPro"/>
</dbReference>
<evidence type="ECO:0000256" key="3">
    <source>
        <dbReference type="ARBA" id="ARBA00022729"/>
    </source>
</evidence>
<gene>
    <name evidence="7" type="ORF">WICANDRAFT_17485</name>
</gene>
<dbReference type="PANTHER" id="PTHR28154:SF1">
    <property type="entry name" value="CELL WALL SYNTHESIS PROTEIN KNH1-RELATED"/>
    <property type="match status" value="1"/>
</dbReference>
<protein>
    <submittedName>
        <fullName evidence="7">Uncharacterized protein</fullName>
    </submittedName>
</protein>
<dbReference type="Proteomes" id="UP000094112">
    <property type="component" value="Unassembled WGS sequence"/>
</dbReference>
<feature type="chain" id="PRO_5012181655" evidence="4">
    <location>
        <begin position="16"/>
        <end position="260"/>
    </location>
</feature>
<sequence>LFIITLLFLTGRVYSDVSISKPLTGQTYQVSSGKVTVPISWIESNAVPKLSNIKSYTFTLCSGPNSDIFSVHKLADGISSSDITDFSYEVDIDSSYGKDGQYYVQVYAEIDKGYTIHYTNRFTLKGMTGSYTPSVGGISDPPSGQTSIAGTGQTGIVSIDSRSFSVSYTMQTGLTRYAPMQLQPGSTVTKDKSQWSRRYPTSAVTYYTSLRPSPSQVSTITPGWSYTMSSLVNYASPALSPSANGGWYNPSSKLVKPTIS</sequence>
<keyword evidence="3 4" id="KW-0732">Signal</keyword>
<dbReference type="GeneID" id="30197991"/>
<evidence type="ECO:0000256" key="4">
    <source>
        <dbReference type="SAM" id="SignalP"/>
    </source>
</evidence>
<feature type="non-terminal residue" evidence="7">
    <location>
        <position position="1"/>
    </location>
</feature>
<feature type="non-terminal residue" evidence="7">
    <location>
        <position position="260"/>
    </location>
</feature>
<dbReference type="PANTHER" id="PTHR28154">
    <property type="entry name" value="CELL WALL SYNTHESIS PROTEIN KNH1-RELATED"/>
    <property type="match status" value="1"/>
</dbReference>
<evidence type="ECO:0000313" key="7">
    <source>
        <dbReference type="EMBL" id="ODQ62509.1"/>
    </source>
</evidence>
<dbReference type="AlphaFoldDB" id="A0A1E3PAR1"/>